<reference evidence="1" key="1">
    <citation type="submission" date="2020-05" db="EMBL/GenBank/DDBJ databases">
        <authorList>
            <person name="Chiriac C."/>
            <person name="Salcher M."/>
            <person name="Ghai R."/>
            <person name="Kavagutti S V."/>
        </authorList>
    </citation>
    <scope>NUCLEOTIDE SEQUENCE</scope>
</reference>
<proteinExistence type="predicted"/>
<accession>A0A6J6PHT4</accession>
<evidence type="ECO:0000313" key="1">
    <source>
        <dbReference type="EMBL" id="CAB4698219.1"/>
    </source>
</evidence>
<dbReference type="AlphaFoldDB" id="A0A6J6PHT4"/>
<organism evidence="1">
    <name type="scientific">freshwater metagenome</name>
    <dbReference type="NCBI Taxonomy" id="449393"/>
    <lineage>
        <taxon>unclassified sequences</taxon>
        <taxon>metagenomes</taxon>
        <taxon>ecological metagenomes</taxon>
    </lineage>
</organism>
<name>A0A6J6PHT4_9ZZZZ</name>
<dbReference type="EMBL" id="CAEZXE010000269">
    <property type="protein sequence ID" value="CAB4698219.1"/>
    <property type="molecule type" value="Genomic_DNA"/>
</dbReference>
<sequence>MIAQREFNGLIEEVPGFAVQLLRNLAARMTDES</sequence>
<protein>
    <submittedName>
        <fullName evidence="1">Unannotated protein</fullName>
    </submittedName>
</protein>
<gene>
    <name evidence="1" type="ORF">UFOPK2350_01953</name>
</gene>